<evidence type="ECO:0000313" key="5">
    <source>
        <dbReference type="EMBL" id="CEL97036.1"/>
    </source>
</evidence>
<dbReference type="InterPro" id="IPR049516">
    <property type="entry name" value="FAD-depend_C"/>
</dbReference>
<evidence type="ECO:0000256" key="2">
    <source>
        <dbReference type="SAM" id="SignalP"/>
    </source>
</evidence>
<evidence type="ECO:0000256" key="1">
    <source>
        <dbReference type="SAM" id="MobiDB-lite"/>
    </source>
</evidence>
<dbReference type="InParanoid" id="A0A0G4EJ48"/>
<feature type="domain" description="FAD-dependent protein C-terminal" evidence="4">
    <location>
        <begin position="398"/>
        <end position="599"/>
    </location>
</feature>
<dbReference type="VEuPathDB" id="CryptoDB:Vbra_20449"/>
<dbReference type="Pfam" id="PF21688">
    <property type="entry name" value="FAD-depend_C"/>
    <property type="match status" value="1"/>
</dbReference>
<dbReference type="OMA" id="SVYSFCM"/>
<reference evidence="5 6" key="1">
    <citation type="submission" date="2014-11" db="EMBL/GenBank/DDBJ databases">
        <authorList>
            <person name="Zhu J."/>
            <person name="Qi W."/>
            <person name="Song R."/>
        </authorList>
    </citation>
    <scope>NUCLEOTIDE SEQUENCE [LARGE SCALE GENOMIC DNA]</scope>
</reference>
<dbReference type="OrthoDB" id="2690153at2759"/>
<organism evidence="5 6">
    <name type="scientific">Vitrella brassicaformis (strain CCMP3155)</name>
    <dbReference type="NCBI Taxonomy" id="1169540"/>
    <lineage>
        <taxon>Eukaryota</taxon>
        <taxon>Sar</taxon>
        <taxon>Alveolata</taxon>
        <taxon>Colpodellida</taxon>
        <taxon>Vitrellaceae</taxon>
        <taxon>Vitrella</taxon>
    </lineage>
</organism>
<protein>
    <submittedName>
        <fullName evidence="5">Uncharacterized protein</fullName>
    </submittedName>
</protein>
<feature type="domain" description="FAD dependent oxidoreductase" evidence="3">
    <location>
        <begin position="204"/>
        <end position="257"/>
    </location>
</feature>
<dbReference type="STRING" id="1169540.A0A0G4EJ48"/>
<dbReference type="InterPro" id="IPR036188">
    <property type="entry name" value="FAD/NAD-bd_sf"/>
</dbReference>
<dbReference type="PANTHER" id="PTHR42842:SF3">
    <property type="entry name" value="FAD_NAD(P)-BINDING OXIDOREDUCTASE FAMILY PROTEIN"/>
    <property type="match status" value="1"/>
</dbReference>
<evidence type="ECO:0000313" key="6">
    <source>
        <dbReference type="Proteomes" id="UP000041254"/>
    </source>
</evidence>
<name>A0A0G4EJ48_VITBC</name>
<dbReference type="Pfam" id="PF01266">
    <property type="entry name" value="DAO"/>
    <property type="match status" value="1"/>
</dbReference>
<feature type="compositionally biased region" description="Basic residues" evidence="1">
    <location>
        <begin position="52"/>
        <end position="66"/>
    </location>
</feature>
<dbReference type="Proteomes" id="UP000041254">
    <property type="component" value="Unassembled WGS sequence"/>
</dbReference>
<dbReference type="AlphaFoldDB" id="A0A0G4EJ48"/>
<dbReference type="InterPro" id="IPR006076">
    <property type="entry name" value="FAD-dep_OxRdtase"/>
</dbReference>
<evidence type="ECO:0000259" key="3">
    <source>
        <dbReference type="Pfam" id="PF01266"/>
    </source>
</evidence>
<evidence type="ECO:0000259" key="4">
    <source>
        <dbReference type="Pfam" id="PF21688"/>
    </source>
</evidence>
<gene>
    <name evidence="5" type="ORF">Vbra_20449</name>
</gene>
<feature type="signal peptide" evidence="2">
    <location>
        <begin position="1"/>
        <end position="17"/>
    </location>
</feature>
<sequence length="662" mass="71693">MLLVILAVVLLVETIDAFQPLPLLLHRPRRPCRSPRIIPRSLPAVVVDHDTAKKRRGRARRPRGRRTAPTGGQRVTRWRLFNIQIPVADDPGKDSTAVWDGLLRAVAAQAGLQEDFFLGQGGAEDVKVEIVRKSFDARPRVLRRTREADGTPLLHFNYVVDIEVPLQDAVNVRRRPGLCEPAPQVGDRLPPSSASPLSAGLPPVAVVGSGPAGLFAALRLAESGHPVTLIERGQPVERRGRDIGAMIHRGVLDADSNFCFGEGGAGTWSDGKLTTRIGRNSQQVRSVLEAFVSFGAPERILVDGKPHLGTDRLVRLLKSLRQRLLDLGVTIHFGLTADRLTIDPTTNAVTGIQCHHTHSHDHDIVQIDAPIVVLAIGHSARDLYASLHEQGVAMSAKEFAVGLRVEHPQTLIDTVQLKEYAKWVNRGKGKVPVADYTVKAGNVFSFCMCPGGQVVPTSMDPSELCVNGMSFSQRNSPWANSGLVTPVTPEELSPFSSHGPLAGVAFQRAWEREAALRGGGDLVAPVQRVTDFMEGRPSAVDEGTFPKSSYRRGVRASSLHDLYPESLTGRLRAALESFDRQLPGFITDQALLHGVETRTSSPVRIDRNPLTLESVNVRGLYLAGEGAGYAGGIVSAAVDGQRIAEQIVRAVQAGHAERDSSP</sequence>
<keyword evidence="2" id="KW-0732">Signal</keyword>
<dbReference type="EMBL" id="CDMY01000252">
    <property type="protein sequence ID" value="CEL97036.1"/>
    <property type="molecule type" value="Genomic_DNA"/>
</dbReference>
<dbReference type="Gene3D" id="3.50.50.60">
    <property type="entry name" value="FAD/NAD(P)-binding domain"/>
    <property type="match status" value="2"/>
</dbReference>
<keyword evidence="6" id="KW-1185">Reference proteome</keyword>
<feature type="chain" id="PRO_5005187185" evidence="2">
    <location>
        <begin position="18"/>
        <end position="662"/>
    </location>
</feature>
<proteinExistence type="predicted"/>
<feature type="region of interest" description="Disordered" evidence="1">
    <location>
        <begin position="51"/>
        <end position="71"/>
    </location>
</feature>
<dbReference type="InterPro" id="IPR028348">
    <property type="entry name" value="FAD-binding_protein"/>
</dbReference>
<dbReference type="PANTHER" id="PTHR42842">
    <property type="entry name" value="FAD/NAD(P)-BINDING OXIDOREDUCTASE"/>
    <property type="match status" value="1"/>
</dbReference>
<accession>A0A0G4EJ48</accession>
<dbReference type="SUPFAM" id="SSF51905">
    <property type="entry name" value="FAD/NAD(P)-binding domain"/>
    <property type="match status" value="1"/>
</dbReference>